<dbReference type="GO" id="GO:0006281">
    <property type="term" value="P:DNA repair"/>
    <property type="evidence" value="ECO:0007669"/>
    <property type="project" value="UniProtKB-KW"/>
</dbReference>
<dbReference type="OrthoDB" id="6429883at2759"/>
<protein>
    <recommendedName>
        <fullName evidence="1">ATP-dependent DNA helicase</fullName>
        <ecNumber evidence="1">5.6.2.3</ecNumber>
    </recommendedName>
</protein>
<comment type="catalytic activity">
    <reaction evidence="1">
        <text>ATP + H2O = ADP + phosphate + H(+)</text>
        <dbReference type="Rhea" id="RHEA:13065"/>
        <dbReference type="ChEBI" id="CHEBI:15377"/>
        <dbReference type="ChEBI" id="CHEBI:15378"/>
        <dbReference type="ChEBI" id="CHEBI:30616"/>
        <dbReference type="ChEBI" id="CHEBI:43474"/>
        <dbReference type="ChEBI" id="CHEBI:456216"/>
        <dbReference type="EC" id="5.6.2.3"/>
    </reaction>
</comment>
<dbReference type="Gene3D" id="3.40.50.300">
    <property type="entry name" value="P-loop containing nucleotide triphosphate hydrolases"/>
    <property type="match status" value="1"/>
</dbReference>
<keyword evidence="4" id="KW-1185">Reference proteome</keyword>
<dbReference type="GO" id="GO:0016887">
    <property type="term" value="F:ATP hydrolysis activity"/>
    <property type="evidence" value="ECO:0007669"/>
    <property type="project" value="RHEA"/>
</dbReference>
<comment type="caution">
    <text evidence="3">The sequence shown here is derived from an EMBL/GenBank/DDBJ whole genome shotgun (WGS) entry which is preliminary data.</text>
</comment>
<gene>
    <name evidence="3" type="ORF">AVEN_114969_1</name>
</gene>
<dbReference type="AlphaFoldDB" id="A0A4Y2D847"/>
<evidence type="ECO:0000313" key="3">
    <source>
        <dbReference type="EMBL" id="GBM12890.1"/>
    </source>
</evidence>
<dbReference type="PANTHER" id="PTHR10492:SF57">
    <property type="entry name" value="ATP-DEPENDENT DNA HELICASE"/>
    <property type="match status" value="1"/>
</dbReference>
<keyword evidence="1" id="KW-0067">ATP-binding</keyword>
<keyword evidence="1" id="KW-0347">Helicase</keyword>
<dbReference type="Proteomes" id="UP000499080">
    <property type="component" value="Unassembled WGS sequence"/>
</dbReference>
<dbReference type="GO" id="GO:0000723">
    <property type="term" value="P:telomere maintenance"/>
    <property type="evidence" value="ECO:0007669"/>
    <property type="project" value="InterPro"/>
</dbReference>
<dbReference type="EMBL" id="BGPR01000320">
    <property type="protein sequence ID" value="GBM12890.1"/>
    <property type="molecule type" value="Genomic_DNA"/>
</dbReference>
<evidence type="ECO:0000313" key="4">
    <source>
        <dbReference type="Proteomes" id="UP000499080"/>
    </source>
</evidence>
<dbReference type="GO" id="GO:0043139">
    <property type="term" value="F:5'-3' DNA helicase activity"/>
    <property type="evidence" value="ECO:0007669"/>
    <property type="project" value="UniProtKB-EC"/>
</dbReference>
<comment type="cofactor">
    <cofactor evidence="1">
        <name>Mg(2+)</name>
        <dbReference type="ChEBI" id="CHEBI:18420"/>
    </cofactor>
</comment>
<comment type="similarity">
    <text evidence="1">Belongs to the helicase family.</text>
</comment>
<reference evidence="3 4" key="1">
    <citation type="journal article" date="2019" name="Sci. Rep.">
        <title>Orb-weaving spider Araneus ventricosus genome elucidates the spidroin gene catalogue.</title>
        <authorList>
            <person name="Kono N."/>
            <person name="Nakamura H."/>
            <person name="Ohtoshi R."/>
            <person name="Moran D.A.P."/>
            <person name="Shinohara A."/>
            <person name="Yoshida Y."/>
            <person name="Fujiwara M."/>
            <person name="Mori M."/>
            <person name="Tomita M."/>
            <person name="Arakawa K."/>
        </authorList>
    </citation>
    <scope>NUCLEOTIDE SEQUENCE [LARGE SCALE GENOMIC DNA]</scope>
</reference>
<dbReference type="InterPro" id="IPR010285">
    <property type="entry name" value="DNA_helicase_pif1-like_DEAD"/>
</dbReference>
<organism evidence="3 4">
    <name type="scientific">Araneus ventricosus</name>
    <name type="common">Orbweaver spider</name>
    <name type="synonym">Epeira ventricosa</name>
    <dbReference type="NCBI Taxonomy" id="182803"/>
    <lineage>
        <taxon>Eukaryota</taxon>
        <taxon>Metazoa</taxon>
        <taxon>Ecdysozoa</taxon>
        <taxon>Arthropoda</taxon>
        <taxon>Chelicerata</taxon>
        <taxon>Arachnida</taxon>
        <taxon>Araneae</taxon>
        <taxon>Araneomorphae</taxon>
        <taxon>Entelegynae</taxon>
        <taxon>Araneoidea</taxon>
        <taxon>Araneidae</taxon>
        <taxon>Araneus</taxon>
    </lineage>
</organism>
<keyword evidence="1" id="KW-0227">DNA damage</keyword>
<dbReference type="GO" id="GO:0006310">
    <property type="term" value="P:DNA recombination"/>
    <property type="evidence" value="ECO:0007669"/>
    <property type="project" value="UniProtKB-KW"/>
</dbReference>
<dbReference type="PANTHER" id="PTHR10492">
    <property type="match status" value="1"/>
</dbReference>
<name>A0A4Y2D847_ARAVE</name>
<dbReference type="Pfam" id="PF05970">
    <property type="entry name" value="PIF1"/>
    <property type="match status" value="1"/>
</dbReference>
<dbReference type="InterPro" id="IPR027417">
    <property type="entry name" value="P-loop_NTPase"/>
</dbReference>
<feature type="domain" description="DNA helicase Pif1-like DEAD-box helicase" evidence="2">
    <location>
        <begin position="8"/>
        <end position="151"/>
    </location>
</feature>
<accession>A0A4Y2D847</accession>
<evidence type="ECO:0000256" key="1">
    <source>
        <dbReference type="RuleBase" id="RU363044"/>
    </source>
</evidence>
<sequence length="151" mass="16408">METNKLRLTKDQRTAYEAVMNLIAEGNGGIRSLDAPGGNGKNFLRNLILAEIRSKRQIALAVASSGIASPLLDGGRTANTALQLPLNLAQTQHPICNISDRSGKATVLRTCKLIVWNECTMSYKKAFEALDQTVRDLRNDNTIMGGVVILL</sequence>
<keyword evidence="1" id="KW-0234">DNA repair</keyword>
<evidence type="ECO:0000259" key="2">
    <source>
        <dbReference type="Pfam" id="PF05970"/>
    </source>
</evidence>
<keyword evidence="1" id="KW-0547">Nucleotide-binding</keyword>
<dbReference type="GO" id="GO:0005524">
    <property type="term" value="F:ATP binding"/>
    <property type="evidence" value="ECO:0007669"/>
    <property type="project" value="UniProtKB-KW"/>
</dbReference>
<keyword evidence="1" id="KW-0378">Hydrolase</keyword>
<dbReference type="EC" id="5.6.2.3" evidence="1"/>
<proteinExistence type="inferred from homology"/>
<keyword evidence="1" id="KW-0233">DNA recombination</keyword>